<dbReference type="GO" id="GO:0009691">
    <property type="term" value="P:cytokinin biosynthetic process"/>
    <property type="evidence" value="ECO:0007669"/>
    <property type="project" value="UniProtKB-UniRule"/>
</dbReference>
<dbReference type="STRING" id="1653334.GA0071312_1334"/>
<dbReference type="EMBL" id="LJSX01000006">
    <property type="protein sequence ID" value="KPQ11725.1"/>
    <property type="molecule type" value="Genomic_DNA"/>
</dbReference>
<comment type="catalytic activity">
    <reaction evidence="1">
        <text>AMP + H2O = D-ribose 5-phosphate + adenine</text>
        <dbReference type="Rhea" id="RHEA:20129"/>
        <dbReference type="ChEBI" id="CHEBI:15377"/>
        <dbReference type="ChEBI" id="CHEBI:16708"/>
        <dbReference type="ChEBI" id="CHEBI:78346"/>
        <dbReference type="ChEBI" id="CHEBI:456215"/>
        <dbReference type="EC" id="3.2.2.4"/>
    </reaction>
</comment>
<dbReference type="PANTHER" id="PTHR43393">
    <property type="entry name" value="CYTOKININ RIBOSIDE 5'-MONOPHOSPHATE PHOSPHORIBOHYDROLASE"/>
    <property type="match status" value="1"/>
</dbReference>
<protein>
    <recommendedName>
        <fullName evidence="2">Cytokinin riboside 5'-monophosphate phosphoribohydrolase</fullName>
        <ecNumber evidence="2">3.2.2.n1</ecNumber>
    </recommendedName>
</protein>
<dbReference type="PANTHER" id="PTHR43393:SF3">
    <property type="entry name" value="LYSINE DECARBOXYLASE-LIKE PROTEIN"/>
    <property type="match status" value="1"/>
</dbReference>
<dbReference type="SUPFAM" id="SSF102405">
    <property type="entry name" value="MCP/YpsA-like"/>
    <property type="match status" value="1"/>
</dbReference>
<dbReference type="Proteomes" id="UP000050497">
    <property type="component" value="Unassembled WGS sequence"/>
</dbReference>
<proteinExistence type="inferred from homology"/>
<keyword evidence="6" id="KW-1185">Reference proteome</keyword>
<reference evidence="3 5" key="1">
    <citation type="submission" date="2015-09" db="EMBL/GenBank/DDBJ databases">
        <title>Identification and resolution of microdiversity through metagenomic sequencing of parallel consortia.</title>
        <authorList>
            <person name="Nelson W.C."/>
            <person name="Romine M.F."/>
            <person name="Lindemann S.R."/>
        </authorList>
    </citation>
    <scope>NUCLEOTIDE SEQUENCE [LARGE SCALE GENOMIC DNA]</scope>
    <source>
        <strain evidence="3">HL-109</strain>
    </source>
</reference>
<dbReference type="RefSeq" id="WP_074444310.1">
    <property type="nucleotide sequence ID" value="NZ_FMBM01000002.1"/>
</dbReference>
<reference evidence="4 6" key="2">
    <citation type="submission" date="2016-08" db="EMBL/GenBank/DDBJ databases">
        <authorList>
            <person name="Varghese N."/>
            <person name="Submissions Spin"/>
        </authorList>
    </citation>
    <scope>NUCLEOTIDE SEQUENCE [LARGE SCALE GENOMIC DNA]</scope>
    <source>
        <strain evidence="4 6">HL-109</strain>
    </source>
</reference>
<dbReference type="Proteomes" id="UP000182800">
    <property type="component" value="Unassembled WGS sequence"/>
</dbReference>
<evidence type="ECO:0000313" key="4">
    <source>
        <dbReference type="EMBL" id="SCC80188.1"/>
    </source>
</evidence>
<keyword evidence="2" id="KW-0378">Hydrolase</keyword>
<dbReference type="Pfam" id="PF03641">
    <property type="entry name" value="Lysine_decarbox"/>
    <property type="match status" value="1"/>
</dbReference>
<comment type="caution">
    <text evidence="3">The sequence shown here is derived from an EMBL/GenBank/DDBJ whole genome shotgun (WGS) entry which is preliminary data.</text>
</comment>
<evidence type="ECO:0000256" key="2">
    <source>
        <dbReference type="RuleBase" id="RU363015"/>
    </source>
</evidence>
<dbReference type="NCBIfam" id="TIGR00730">
    <property type="entry name" value="Rossman fold protein, TIGR00730 family"/>
    <property type="match status" value="1"/>
</dbReference>
<evidence type="ECO:0000313" key="6">
    <source>
        <dbReference type="Proteomes" id="UP000182800"/>
    </source>
</evidence>
<comment type="similarity">
    <text evidence="2">Belongs to the LOG family.</text>
</comment>
<evidence type="ECO:0000256" key="1">
    <source>
        <dbReference type="ARBA" id="ARBA00000274"/>
    </source>
</evidence>
<organism evidence="3 5">
    <name type="scientific">Saliniramus fredricksonii</name>
    <dbReference type="NCBI Taxonomy" id="1653334"/>
    <lineage>
        <taxon>Bacteria</taxon>
        <taxon>Pseudomonadati</taxon>
        <taxon>Pseudomonadota</taxon>
        <taxon>Alphaproteobacteria</taxon>
        <taxon>Hyphomicrobiales</taxon>
        <taxon>Salinarimonadaceae</taxon>
        <taxon>Saliniramus</taxon>
    </lineage>
</organism>
<dbReference type="OrthoDB" id="9801098at2"/>
<dbReference type="InterPro" id="IPR052341">
    <property type="entry name" value="LOG_family_nucleotidases"/>
</dbReference>
<gene>
    <name evidence="4" type="ORF">GA0071312_1334</name>
    <name evidence="3" type="ORF">HLUCCO17_05925</name>
</gene>
<dbReference type="EMBL" id="FMBM01000002">
    <property type="protein sequence ID" value="SCC80188.1"/>
    <property type="molecule type" value="Genomic_DNA"/>
</dbReference>
<accession>A0A0P8A2P4</accession>
<dbReference type="GO" id="GO:0005829">
    <property type="term" value="C:cytosol"/>
    <property type="evidence" value="ECO:0007669"/>
    <property type="project" value="TreeGrafter"/>
</dbReference>
<keyword evidence="2" id="KW-0203">Cytokinin biosynthesis</keyword>
<evidence type="ECO:0000313" key="5">
    <source>
        <dbReference type="Proteomes" id="UP000050497"/>
    </source>
</evidence>
<dbReference type="Gene3D" id="3.40.50.450">
    <property type="match status" value="1"/>
</dbReference>
<name>A0A0P8A2P4_9HYPH</name>
<evidence type="ECO:0000313" key="3">
    <source>
        <dbReference type="EMBL" id="KPQ11725.1"/>
    </source>
</evidence>
<dbReference type="GO" id="GO:0008714">
    <property type="term" value="F:AMP nucleosidase activity"/>
    <property type="evidence" value="ECO:0007669"/>
    <property type="project" value="UniProtKB-EC"/>
</dbReference>
<dbReference type="InterPro" id="IPR031100">
    <property type="entry name" value="LOG_fam"/>
</dbReference>
<dbReference type="PATRIC" id="fig|1653334.4.peg.2254"/>
<dbReference type="InterPro" id="IPR005269">
    <property type="entry name" value="LOG"/>
</dbReference>
<sequence>MKTASTMFADVLLELERIEELHASLHPAVSIFGSARTPADSHEFRSAHGLGQALAQKGFTVISGGGPGIMRAAVEGAQSARGRSVGFNIALPFEVPSIDLQDISLTFENFFTRKLAFARCSDAFVVMPGGMGTLDELFDILTLIQTKKMPDKPVVLYGKDFWHGMINWLNVSVAGNGYIKPNETEKMMIFDEESDVINHLIQLFNIK</sequence>
<dbReference type="EC" id="3.2.2.n1" evidence="2"/>
<dbReference type="AlphaFoldDB" id="A0A0P8A2P4"/>